<dbReference type="EMBL" id="JBAMIC010000002">
    <property type="protein sequence ID" value="KAK7111314.1"/>
    <property type="molecule type" value="Genomic_DNA"/>
</dbReference>
<organism evidence="3 4">
    <name type="scientific">Littorina saxatilis</name>
    <dbReference type="NCBI Taxonomy" id="31220"/>
    <lineage>
        <taxon>Eukaryota</taxon>
        <taxon>Metazoa</taxon>
        <taxon>Spiralia</taxon>
        <taxon>Lophotrochozoa</taxon>
        <taxon>Mollusca</taxon>
        <taxon>Gastropoda</taxon>
        <taxon>Caenogastropoda</taxon>
        <taxon>Littorinimorpha</taxon>
        <taxon>Littorinoidea</taxon>
        <taxon>Littorinidae</taxon>
        <taxon>Littorina</taxon>
    </lineage>
</organism>
<keyword evidence="1" id="KW-0472">Membrane</keyword>
<protein>
    <recommendedName>
        <fullName evidence="2">IgGFc-binding protein N-terminal domain-containing protein</fullName>
    </recommendedName>
</protein>
<sequence length="599" mass="65294">MVLPTSSLTSEYIAVTHCVVAKCLIVVTSVENGNVILVHVRTTATGQAEYAGTQYEDEKTISEVLNKGESMQVVCNQCDLTGTWVQASKRVAVFAGGEFTRSVNSRNNFDAVAEQMVPKESLGKSYVLGANYNAPYLREVVKVVLLMPGDAFTFNGTTYTASTSREVFIFEERDMADIAEINGNQPMLVAEVIAGLTSGDYPDVSLILPLPVERWNRSFAAFIPYMNASMPRDQAFVCLVMPPDTDPAWIESVVGNAPEASSLTTTDDSYNMVWLEYRTEGLRGLWCTHPKCDPFWGFVIHNRDKRSSVYGLVPARFDLSAQTTAELESTSYTKSTLVDSTVTLSPGGTPSYTDVITNIDNSTKSDVIPTDDVMSQSAITTEPAAQASRGPQNLTSVNTSGLTISQTLLSTDTATTKESASQNVTAEHYVTTESLMTTETETSSKAIPVTQSDVTTQNYFVTGQTSTQNSVVSTNATPKMTSQSPVKTPFGKCRCVKNVDISKQEKAAICKQADASITSNLLQDRKKMSLYLRTKVSAYDDRTSPVVLGATVGIVTCAMVVVFVIGLDVTRCVTGSAETRRRYWNRAARRKRKTSRKNV</sequence>
<feature type="transmembrane region" description="Helical" evidence="1">
    <location>
        <begin position="546"/>
        <end position="567"/>
    </location>
</feature>
<keyword evidence="1" id="KW-0812">Transmembrane</keyword>
<evidence type="ECO:0000256" key="1">
    <source>
        <dbReference type="SAM" id="Phobius"/>
    </source>
</evidence>
<dbReference type="Pfam" id="PF17517">
    <property type="entry name" value="IgGFc_binding"/>
    <property type="match status" value="1"/>
</dbReference>
<dbReference type="Proteomes" id="UP001374579">
    <property type="component" value="Unassembled WGS sequence"/>
</dbReference>
<evidence type="ECO:0000313" key="4">
    <source>
        <dbReference type="Proteomes" id="UP001374579"/>
    </source>
</evidence>
<accession>A0AAN9BTZ4</accession>
<comment type="caution">
    <text evidence="3">The sequence shown here is derived from an EMBL/GenBank/DDBJ whole genome shotgun (WGS) entry which is preliminary data.</text>
</comment>
<dbReference type="AlphaFoldDB" id="A0AAN9BTZ4"/>
<name>A0AAN9BTZ4_9CAEN</name>
<reference evidence="3 4" key="1">
    <citation type="submission" date="2024-02" db="EMBL/GenBank/DDBJ databases">
        <title>Chromosome-scale genome assembly of the rough periwinkle Littorina saxatilis.</title>
        <authorList>
            <person name="De Jode A."/>
            <person name="Faria R."/>
            <person name="Formenti G."/>
            <person name="Sims Y."/>
            <person name="Smith T.P."/>
            <person name="Tracey A."/>
            <person name="Wood J.M.D."/>
            <person name="Zagrodzka Z.B."/>
            <person name="Johannesson K."/>
            <person name="Butlin R.K."/>
            <person name="Leder E.H."/>
        </authorList>
    </citation>
    <scope>NUCLEOTIDE SEQUENCE [LARGE SCALE GENOMIC DNA]</scope>
    <source>
        <strain evidence="3">Snail1</strain>
        <tissue evidence="3">Muscle</tissue>
    </source>
</reference>
<evidence type="ECO:0000259" key="2">
    <source>
        <dbReference type="Pfam" id="PF17517"/>
    </source>
</evidence>
<proteinExistence type="predicted"/>
<feature type="domain" description="IgGFc-binding protein N-terminal" evidence="2">
    <location>
        <begin position="1"/>
        <end position="277"/>
    </location>
</feature>
<evidence type="ECO:0000313" key="3">
    <source>
        <dbReference type="EMBL" id="KAK7111314.1"/>
    </source>
</evidence>
<dbReference type="PANTHER" id="PTHR46534">
    <property type="entry name" value="IGGFC_BINDING DOMAIN-CONTAINING PROTEIN"/>
    <property type="match status" value="1"/>
</dbReference>
<keyword evidence="4" id="KW-1185">Reference proteome</keyword>
<keyword evidence="1" id="KW-1133">Transmembrane helix</keyword>
<gene>
    <name evidence="3" type="ORF">V1264_010971</name>
</gene>
<dbReference type="PANTHER" id="PTHR46534:SF1">
    <property type="entry name" value="IGGFC-BINDING PROTEIN N-TERMINAL DOMAIN-CONTAINING PROTEIN"/>
    <property type="match status" value="1"/>
</dbReference>
<dbReference type="InterPro" id="IPR035234">
    <property type="entry name" value="IgGFc-bd_N"/>
</dbReference>